<feature type="transmembrane region" description="Helical" evidence="6">
    <location>
        <begin position="358"/>
        <end position="381"/>
    </location>
</feature>
<comment type="subcellular location">
    <subcellularLocation>
        <location evidence="1">Membrane</location>
    </subcellularLocation>
</comment>
<feature type="chain" id="PRO_5035435059" evidence="7">
    <location>
        <begin position="16"/>
        <end position="383"/>
    </location>
</feature>
<dbReference type="GO" id="GO:0004930">
    <property type="term" value="F:G protein-coupled receptor activity"/>
    <property type="evidence" value="ECO:0007669"/>
    <property type="project" value="TreeGrafter"/>
</dbReference>
<evidence type="ECO:0000259" key="8">
    <source>
        <dbReference type="PROSITE" id="PS50221"/>
    </source>
</evidence>
<keyword evidence="9" id="KW-1185">Reference proteome</keyword>
<dbReference type="PANTHER" id="PTHR12011">
    <property type="entry name" value="ADHESION G-PROTEIN COUPLED RECEPTOR"/>
    <property type="match status" value="1"/>
</dbReference>
<dbReference type="RefSeq" id="XP_042558717.1">
    <property type="nucleotide sequence ID" value="XM_042702783.1"/>
</dbReference>
<keyword evidence="7" id="KW-0732">Signal</keyword>
<dbReference type="SMART" id="SM00303">
    <property type="entry name" value="GPS"/>
    <property type="match status" value="1"/>
</dbReference>
<dbReference type="Pfam" id="PF01825">
    <property type="entry name" value="GPS"/>
    <property type="match status" value="1"/>
</dbReference>
<dbReference type="KEGG" id="char:116217978"/>
<accession>A0A8M1K4Y6</accession>
<keyword evidence="2 6" id="KW-0812">Transmembrane</keyword>
<gene>
    <name evidence="10" type="primary">LOC116217978</name>
</gene>
<dbReference type="PANTHER" id="PTHR12011:SF454">
    <property type="entry name" value="ADHESION G-PROTEIN COUPLED RECEPTOR G5-LIKE"/>
    <property type="match status" value="1"/>
</dbReference>
<reference evidence="10" key="1">
    <citation type="submission" date="2025-08" db="UniProtKB">
        <authorList>
            <consortium name="RefSeq"/>
        </authorList>
    </citation>
    <scope>IDENTIFICATION</scope>
</reference>
<dbReference type="GO" id="GO:0005886">
    <property type="term" value="C:plasma membrane"/>
    <property type="evidence" value="ECO:0007669"/>
    <property type="project" value="TreeGrafter"/>
</dbReference>
<evidence type="ECO:0000256" key="2">
    <source>
        <dbReference type="ARBA" id="ARBA00022692"/>
    </source>
</evidence>
<evidence type="ECO:0000313" key="10">
    <source>
        <dbReference type="RefSeq" id="XP_042558717.1"/>
    </source>
</evidence>
<dbReference type="PROSITE" id="PS50221">
    <property type="entry name" value="GAIN_B"/>
    <property type="match status" value="1"/>
</dbReference>
<feature type="domain" description="GAIN-B" evidence="8">
    <location>
        <begin position="197"/>
        <end position="346"/>
    </location>
</feature>
<protein>
    <submittedName>
        <fullName evidence="10">Adhesion G-protein coupled receptor G2-like</fullName>
    </submittedName>
</protein>
<keyword evidence="3 6" id="KW-1133">Transmembrane helix</keyword>
<evidence type="ECO:0000256" key="1">
    <source>
        <dbReference type="ARBA" id="ARBA00004370"/>
    </source>
</evidence>
<evidence type="ECO:0000313" key="9">
    <source>
        <dbReference type="Proteomes" id="UP000515152"/>
    </source>
</evidence>
<name>A0A8M1K4Y6_CLUHA</name>
<dbReference type="InterPro" id="IPR057244">
    <property type="entry name" value="GAIN_B"/>
</dbReference>
<dbReference type="InterPro" id="IPR000203">
    <property type="entry name" value="GPS"/>
</dbReference>
<sequence length="383" mass="42467">MFPIMAMLLLIGTTAERDTPTFIYTNSTGFGFSMRECRLHITDDPKNPLSCVKNQTACYVSCSEGGNFNFTSNSSELTVEGNQACDSFYIAGANNTCKLVPCTTNEIKEVLQPLNNPSANLNELKTLLNVKQMCNNLFDDFQFVDFYIGVEERIIHNVLRDLSLANVSLDFDLEDLVMTVTGVNCSRQDHFINVTSPTSVPGYTPVETLIPSVPGYTPVETLIPVEAFINTPAEKQKAAVVRYRSSQQFLVGQDVKLVSTVVRVEVLEPLKQLKTPLRMSFAVNWIDFSPVQNQNFSCQFYNHSALQDDSRWSSDGCTVNTVNTTVECSCDHMTPFAVLLIPGLEGTLDPLHWTILSYISYIGCGLSALFSAIAILSYFIISV</sequence>
<evidence type="ECO:0000256" key="7">
    <source>
        <dbReference type="SAM" id="SignalP"/>
    </source>
</evidence>
<organism evidence="9 10">
    <name type="scientific">Clupea harengus</name>
    <name type="common">Atlantic herring</name>
    <dbReference type="NCBI Taxonomy" id="7950"/>
    <lineage>
        <taxon>Eukaryota</taxon>
        <taxon>Metazoa</taxon>
        <taxon>Chordata</taxon>
        <taxon>Craniata</taxon>
        <taxon>Vertebrata</taxon>
        <taxon>Euteleostomi</taxon>
        <taxon>Actinopterygii</taxon>
        <taxon>Neopterygii</taxon>
        <taxon>Teleostei</taxon>
        <taxon>Clupei</taxon>
        <taxon>Clupeiformes</taxon>
        <taxon>Clupeoidei</taxon>
        <taxon>Clupeidae</taxon>
        <taxon>Clupea</taxon>
    </lineage>
</organism>
<keyword evidence="4 6" id="KW-0472">Membrane</keyword>
<dbReference type="Proteomes" id="UP000515152">
    <property type="component" value="Chromosome 20"/>
</dbReference>
<evidence type="ECO:0000256" key="4">
    <source>
        <dbReference type="ARBA" id="ARBA00023136"/>
    </source>
</evidence>
<keyword evidence="5" id="KW-1015">Disulfide bond</keyword>
<dbReference type="GO" id="GO:0007189">
    <property type="term" value="P:adenylate cyclase-activating G protein-coupled receptor signaling pathway"/>
    <property type="evidence" value="ECO:0007669"/>
    <property type="project" value="TreeGrafter"/>
</dbReference>
<evidence type="ECO:0000256" key="5">
    <source>
        <dbReference type="ARBA" id="ARBA00023157"/>
    </source>
</evidence>
<evidence type="ECO:0000256" key="3">
    <source>
        <dbReference type="ARBA" id="ARBA00022989"/>
    </source>
</evidence>
<dbReference type="OrthoDB" id="283575at2759"/>
<dbReference type="GeneID" id="116217978"/>
<evidence type="ECO:0000256" key="6">
    <source>
        <dbReference type="SAM" id="Phobius"/>
    </source>
</evidence>
<dbReference type="AlphaFoldDB" id="A0A8M1K4Y6"/>
<feature type="signal peptide" evidence="7">
    <location>
        <begin position="1"/>
        <end position="15"/>
    </location>
</feature>
<proteinExistence type="predicted"/>